<dbReference type="GO" id="GO:0070967">
    <property type="term" value="F:coenzyme F420 binding"/>
    <property type="evidence" value="ECO:0007669"/>
    <property type="project" value="TreeGrafter"/>
</dbReference>
<evidence type="ECO:0000256" key="2">
    <source>
        <dbReference type="ARBA" id="ARBA00049106"/>
    </source>
</evidence>
<dbReference type="EMBL" id="CP042266">
    <property type="protein sequence ID" value="QDY77327.1"/>
    <property type="molecule type" value="Genomic_DNA"/>
</dbReference>
<sequence>MSEHQPMSPSEFNQKIIKEFRENAGRVGGMFENLPLVLLTTTGARSGKPITTPLAYTPDGTRVLVFASNGGADRHPAWYWNISTHPRVTVEVGTGSGEVETYEATATALQGEERDRLYAAQAERVPAFAEYQAGTSRVIPVIALERTAP</sequence>
<dbReference type="SUPFAM" id="SSF50475">
    <property type="entry name" value="FMN-binding split barrel"/>
    <property type="match status" value="1"/>
</dbReference>
<dbReference type="AlphaFoldDB" id="A0A5B8J7G5"/>
<gene>
    <name evidence="3" type="ORF">FQU76_13260</name>
</gene>
<comment type="catalytic activity">
    <reaction evidence="2">
        <text>oxidized coenzyme F420-(gamma-L-Glu)(n) + a quinol + H(+) = reduced coenzyme F420-(gamma-L-Glu)(n) + a quinone</text>
        <dbReference type="Rhea" id="RHEA:39663"/>
        <dbReference type="Rhea" id="RHEA-COMP:12939"/>
        <dbReference type="Rhea" id="RHEA-COMP:14378"/>
        <dbReference type="ChEBI" id="CHEBI:15378"/>
        <dbReference type="ChEBI" id="CHEBI:24646"/>
        <dbReference type="ChEBI" id="CHEBI:132124"/>
        <dbReference type="ChEBI" id="CHEBI:133980"/>
        <dbReference type="ChEBI" id="CHEBI:139511"/>
    </reaction>
</comment>
<dbReference type="PANTHER" id="PTHR39428:SF1">
    <property type="entry name" value="F420H(2)-DEPENDENT QUINONE REDUCTASE RV1261C"/>
    <property type="match status" value="1"/>
</dbReference>
<name>A0A5B8J7G5_9ACTN</name>
<dbReference type="InterPro" id="IPR012349">
    <property type="entry name" value="Split_barrel_FMN-bd"/>
</dbReference>
<protein>
    <submittedName>
        <fullName evidence="3">Nitroreductase family deazaflavin-dependent oxidoreductase</fullName>
    </submittedName>
</protein>
<dbReference type="KEGG" id="sqz:FQU76_13260"/>
<dbReference type="GO" id="GO:0016491">
    <property type="term" value="F:oxidoreductase activity"/>
    <property type="evidence" value="ECO:0007669"/>
    <property type="project" value="InterPro"/>
</dbReference>
<comment type="similarity">
    <text evidence="1">Belongs to the F420H(2)-dependent quinone reductase family.</text>
</comment>
<reference evidence="3 4" key="1">
    <citation type="submission" date="2019-07" db="EMBL/GenBank/DDBJ databases">
        <authorList>
            <person name="Zhu P."/>
        </authorList>
    </citation>
    <scope>NUCLEOTIDE SEQUENCE [LARGE SCALE GENOMIC DNA]</scope>
    <source>
        <strain evidence="3 4">SSL-25</strain>
    </source>
</reference>
<dbReference type="Pfam" id="PF04075">
    <property type="entry name" value="F420H2_quin_red"/>
    <property type="match status" value="1"/>
</dbReference>
<proteinExistence type="inferred from homology"/>
<dbReference type="Gene3D" id="2.30.110.10">
    <property type="entry name" value="Electron Transport, Fmn-binding Protein, Chain A"/>
    <property type="match status" value="1"/>
</dbReference>
<dbReference type="GO" id="GO:0005886">
    <property type="term" value="C:plasma membrane"/>
    <property type="evidence" value="ECO:0007669"/>
    <property type="project" value="TreeGrafter"/>
</dbReference>
<evidence type="ECO:0000313" key="4">
    <source>
        <dbReference type="Proteomes" id="UP000320580"/>
    </source>
</evidence>
<dbReference type="Proteomes" id="UP000320580">
    <property type="component" value="Chromosome"/>
</dbReference>
<dbReference type="NCBIfam" id="TIGR00026">
    <property type="entry name" value="hi_GC_TIGR00026"/>
    <property type="match status" value="1"/>
</dbReference>
<organism evidence="3 4">
    <name type="scientific">Streptomyces qinzhouensis</name>
    <dbReference type="NCBI Taxonomy" id="2599401"/>
    <lineage>
        <taxon>Bacteria</taxon>
        <taxon>Bacillati</taxon>
        <taxon>Actinomycetota</taxon>
        <taxon>Actinomycetes</taxon>
        <taxon>Kitasatosporales</taxon>
        <taxon>Streptomycetaceae</taxon>
        <taxon>Streptomyces</taxon>
    </lineage>
</organism>
<dbReference type="InterPro" id="IPR004378">
    <property type="entry name" value="F420H2_quin_Rdtase"/>
</dbReference>
<accession>A0A5B8J7G5</accession>
<evidence type="ECO:0000256" key="1">
    <source>
        <dbReference type="ARBA" id="ARBA00008710"/>
    </source>
</evidence>
<dbReference type="RefSeq" id="WP_146480665.1">
    <property type="nucleotide sequence ID" value="NZ_CP042266.1"/>
</dbReference>
<evidence type="ECO:0000313" key="3">
    <source>
        <dbReference type="EMBL" id="QDY77327.1"/>
    </source>
</evidence>
<dbReference type="PANTHER" id="PTHR39428">
    <property type="entry name" value="F420H(2)-DEPENDENT QUINONE REDUCTASE RV1261C"/>
    <property type="match status" value="1"/>
</dbReference>
<keyword evidence="4" id="KW-1185">Reference proteome</keyword>
<dbReference type="OrthoDB" id="8225825at2"/>